<feature type="domain" description="TM2" evidence="6">
    <location>
        <begin position="146"/>
        <end position="196"/>
    </location>
</feature>
<evidence type="ECO:0000313" key="10">
    <source>
        <dbReference type="Proteomes" id="UP000297914"/>
    </source>
</evidence>
<gene>
    <name evidence="7" type="ORF">DRM93_19140</name>
    <name evidence="8" type="ORF">DRM94_19140</name>
</gene>
<evidence type="ECO:0000256" key="3">
    <source>
        <dbReference type="ARBA" id="ARBA00022989"/>
    </source>
</evidence>
<evidence type="ECO:0000256" key="1">
    <source>
        <dbReference type="ARBA" id="ARBA00004141"/>
    </source>
</evidence>
<evidence type="ECO:0000256" key="4">
    <source>
        <dbReference type="ARBA" id="ARBA00023136"/>
    </source>
</evidence>
<evidence type="ECO:0000256" key="5">
    <source>
        <dbReference type="SAM" id="Phobius"/>
    </source>
</evidence>
<protein>
    <submittedName>
        <fullName evidence="8">TM2 domain-containing protein</fullName>
    </submittedName>
</protein>
<feature type="transmembrane region" description="Helical" evidence="5">
    <location>
        <begin position="174"/>
        <end position="200"/>
    </location>
</feature>
<sequence length="222" mass="24336">MNTISLQKVSDNTLCSTSPYEPLFEHVAAHLQAQGGTLKTVERTQGRIEAAWKYGFNPFGLRITVNFASQGDETIQLTLNGSFVDAIDTFGAAKKKARAITDELLKPIDIAAWPIKEGATSSQQPSATTTPPQAPLNGANAVAHRGKRKGLTAVFAFLGGGIGLHKFYTGNWGWGLIYLALCTTGIPLILSVIEFIRVLCLTQEEFDRRYNYRPISAFSWVW</sequence>
<dbReference type="InterPro" id="IPR007829">
    <property type="entry name" value="TM2"/>
</dbReference>
<name>A0A5F0K6C4_9GAMM</name>
<reference evidence="8 10" key="1">
    <citation type="submission" date="2018-06" db="EMBL/GenBank/DDBJ databases">
        <title>Occurrence of a novel blaKPC-2- and qnrS2- harbouring IncP6 plasmid from Aeromonas taiwanensis isolates recovered from the river sediments.</title>
        <authorList>
            <person name="Zheng B."/>
            <person name="Yu X."/>
            <person name="Xiao Y."/>
        </authorList>
    </citation>
    <scope>NUCLEOTIDE SEQUENCE [LARGE SCALE GENOMIC DNA]</scope>
    <source>
        <strain evidence="7 9">1713</strain>
        <strain evidence="8 10">198</strain>
    </source>
</reference>
<evidence type="ECO:0000313" key="7">
    <source>
        <dbReference type="EMBL" id="TFF71865.1"/>
    </source>
</evidence>
<dbReference type="RefSeq" id="WP_102983972.1">
    <property type="nucleotide sequence ID" value="NZ_QORJ01000050.1"/>
</dbReference>
<dbReference type="Proteomes" id="UP000297914">
    <property type="component" value="Unassembled WGS sequence"/>
</dbReference>
<keyword evidence="4 5" id="KW-0472">Membrane</keyword>
<comment type="caution">
    <text evidence="8">The sequence shown here is derived from an EMBL/GenBank/DDBJ whole genome shotgun (WGS) entry which is preliminary data.</text>
</comment>
<dbReference type="OrthoDB" id="9816361at2"/>
<dbReference type="EMBL" id="QORL01000053">
    <property type="protein sequence ID" value="TFF71865.1"/>
    <property type="molecule type" value="Genomic_DNA"/>
</dbReference>
<dbReference type="Proteomes" id="UP000297720">
    <property type="component" value="Unassembled WGS sequence"/>
</dbReference>
<comment type="subcellular location">
    <subcellularLocation>
        <location evidence="1">Membrane</location>
        <topology evidence="1">Multi-pass membrane protein</topology>
    </subcellularLocation>
</comment>
<evidence type="ECO:0000313" key="8">
    <source>
        <dbReference type="EMBL" id="TFF74959.1"/>
    </source>
</evidence>
<evidence type="ECO:0000259" key="6">
    <source>
        <dbReference type="Pfam" id="PF05154"/>
    </source>
</evidence>
<dbReference type="GO" id="GO:0016020">
    <property type="term" value="C:membrane"/>
    <property type="evidence" value="ECO:0007669"/>
    <property type="project" value="UniProtKB-SubCell"/>
</dbReference>
<keyword evidence="2 5" id="KW-0812">Transmembrane</keyword>
<evidence type="ECO:0000256" key="2">
    <source>
        <dbReference type="ARBA" id="ARBA00022692"/>
    </source>
</evidence>
<evidence type="ECO:0000313" key="9">
    <source>
        <dbReference type="Proteomes" id="UP000297720"/>
    </source>
</evidence>
<feature type="transmembrane region" description="Helical" evidence="5">
    <location>
        <begin position="150"/>
        <end position="168"/>
    </location>
</feature>
<proteinExistence type="predicted"/>
<keyword evidence="9" id="KW-1185">Reference proteome</keyword>
<dbReference type="Pfam" id="PF05154">
    <property type="entry name" value="TM2"/>
    <property type="match status" value="1"/>
</dbReference>
<dbReference type="EMBL" id="QORK01000053">
    <property type="protein sequence ID" value="TFF74959.1"/>
    <property type="molecule type" value="Genomic_DNA"/>
</dbReference>
<keyword evidence="3 5" id="KW-1133">Transmembrane helix</keyword>
<dbReference type="AlphaFoldDB" id="A0A5F0K6C4"/>
<organism evidence="8 10">
    <name type="scientific">Aeromonas taiwanensis</name>
    <dbReference type="NCBI Taxonomy" id="633417"/>
    <lineage>
        <taxon>Bacteria</taxon>
        <taxon>Pseudomonadati</taxon>
        <taxon>Pseudomonadota</taxon>
        <taxon>Gammaproteobacteria</taxon>
        <taxon>Aeromonadales</taxon>
        <taxon>Aeromonadaceae</taxon>
        <taxon>Aeromonas</taxon>
    </lineage>
</organism>
<accession>A0A5F0K6C4</accession>